<evidence type="ECO:0000313" key="2">
    <source>
        <dbReference type="EMBL" id="GAB1319492.1"/>
    </source>
</evidence>
<evidence type="ECO:0000313" key="3">
    <source>
        <dbReference type="Proteomes" id="UP001628179"/>
    </source>
</evidence>
<dbReference type="Proteomes" id="UP001628179">
    <property type="component" value="Unassembled WGS sequence"/>
</dbReference>
<dbReference type="GeneID" id="98180444"/>
<dbReference type="RefSeq" id="XP_070921222.1">
    <property type="nucleotide sequence ID" value="XM_071065121.1"/>
</dbReference>
<feature type="region of interest" description="Disordered" evidence="1">
    <location>
        <begin position="22"/>
        <end position="99"/>
    </location>
</feature>
<feature type="compositionally biased region" description="Basic and acidic residues" evidence="1">
    <location>
        <begin position="57"/>
        <end position="74"/>
    </location>
</feature>
<sequence length="224" mass="25066">MGQTFHLVAPRARKTELVRLLAVPVRPQNSPETASSTPAQTGKGRFTTTTQMASHGAAKDMDGMKERPKRKADSEVITSSSQRHKQAKTKDGDNRADTDHSIINHSGADHFGTDHSVTDHSGTDHSVIDRPVTFSTLPPEVHRLIFTCIECIEDVFRLGLANRYFWSIGRERMHDYYTSFLGRWANENIVCVGEDVKPGDYPPGLFSARELDVLRQKTSDIPYD</sequence>
<name>A0ABQ0GP40_9PEZI</name>
<protein>
    <recommendedName>
        <fullName evidence="4">F-box domain-containing protein</fullName>
    </recommendedName>
</protein>
<feature type="compositionally biased region" description="Basic and acidic residues" evidence="1">
    <location>
        <begin position="88"/>
        <end position="99"/>
    </location>
</feature>
<proteinExistence type="predicted"/>
<evidence type="ECO:0000256" key="1">
    <source>
        <dbReference type="SAM" id="MobiDB-lite"/>
    </source>
</evidence>
<feature type="compositionally biased region" description="Polar residues" evidence="1">
    <location>
        <begin position="27"/>
        <end position="53"/>
    </location>
</feature>
<accession>A0ABQ0GP40</accession>
<gene>
    <name evidence="2" type="ORF">MFIFM68171_09702</name>
</gene>
<keyword evidence="3" id="KW-1185">Reference proteome</keyword>
<reference evidence="2 3" key="1">
    <citation type="submission" date="2024-09" db="EMBL/GenBank/DDBJ databases">
        <title>Itraconazole resistance in Madurella fahalii resulting from another homologue of gene encoding cytochrome P450 14-alpha sterol demethylase (CYP51).</title>
        <authorList>
            <person name="Yoshioka I."/>
            <person name="Fahal A.H."/>
            <person name="Kaneko S."/>
            <person name="Yaguchi T."/>
        </authorList>
    </citation>
    <scope>NUCLEOTIDE SEQUENCE [LARGE SCALE GENOMIC DNA]</scope>
    <source>
        <strain evidence="2 3">IFM 68171</strain>
    </source>
</reference>
<evidence type="ECO:0008006" key="4">
    <source>
        <dbReference type="Google" id="ProtNLM"/>
    </source>
</evidence>
<comment type="caution">
    <text evidence="2">The sequence shown here is derived from an EMBL/GenBank/DDBJ whole genome shotgun (WGS) entry which is preliminary data.</text>
</comment>
<dbReference type="EMBL" id="BAAFSV010000005">
    <property type="protein sequence ID" value="GAB1319492.1"/>
    <property type="molecule type" value="Genomic_DNA"/>
</dbReference>
<organism evidence="2 3">
    <name type="scientific">Madurella fahalii</name>
    <dbReference type="NCBI Taxonomy" id="1157608"/>
    <lineage>
        <taxon>Eukaryota</taxon>
        <taxon>Fungi</taxon>
        <taxon>Dikarya</taxon>
        <taxon>Ascomycota</taxon>
        <taxon>Pezizomycotina</taxon>
        <taxon>Sordariomycetes</taxon>
        <taxon>Sordariomycetidae</taxon>
        <taxon>Sordariales</taxon>
        <taxon>Sordariales incertae sedis</taxon>
        <taxon>Madurella</taxon>
    </lineage>
</organism>
<dbReference type="CDD" id="cd09917">
    <property type="entry name" value="F-box_SF"/>
    <property type="match status" value="1"/>
</dbReference>